<reference evidence="4" key="1">
    <citation type="submission" date="2016-05" db="EMBL/GenBank/DDBJ databases">
        <title>Comparative genomics of biotechnologically important yeasts.</title>
        <authorList>
            <consortium name="DOE Joint Genome Institute"/>
            <person name="Riley R."/>
            <person name="Haridas S."/>
            <person name="Wolfe K.H."/>
            <person name="Lopes M.R."/>
            <person name="Hittinger C.T."/>
            <person name="Goker M."/>
            <person name="Salamov A."/>
            <person name="Wisecaver J."/>
            <person name="Long T.M."/>
            <person name="Aerts A.L."/>
            <person name="Barry K."/>
            <person name="Choi C."/>
            <person name="Clum A."/>
            <person name="Coughlan A.Y."/>
            <person name="Deshpande S."/>
            <person name="Douglass A.P."/>
            <person name="Hanson S.J."/>
            <person name="Klenk H.-P."/>
            <person name="Labutti K."/>
            <person name="Lapidus A."/>
            <person name="Lindquist E."/>
            <person name="Lipzen A."/>
            <person name="Meier-Kolthoff J.P."/>
            <person name="Ohm R.A."/>
            <person name="Otillar R.P."/>
            <person name="Pangilinan J."/>
            <person name="Peng Y."/>
            <person name="Rokas A."/>
            <person name="Rosa C.A."/>
            <person name="Scheuner C."/>
            <person name="Sibirny A.A."/>
            <person name="Slot J.C."/>
            <person name="Stielow J.B."/>
            <person name="Sun H."/>
            <person name="Kurtzman C.P."/>
            <person name="Blackwell M."/>
            <person name="Grigoriev I.V."/>
            <person name="Jeffries T.W."/>
        </authorList>
    </citation>
    <scope>NUCLEOTIDE SEQUENCE [LARGE SCALE GENOMIC DNA]</scope>
    <source>
        <strain evidence="4">NRRL Y-2460</strain>
    </source>
</reference>
<dbReference type="EMBL" id="KV454014">
    <property type="protein sequence ID" value="ODV95582.1"/>
    <property type="molecule type" value="Genomic_DNA"/>
</dbReference>
<feature type="region of interest" description="Disordered" evidence="2">
    <location>
        <begin position="440"/>
        <end position="469"/>
    </location>
</feature>
<proteinExistence type="predicted"/>
<keyword evidence="1" id="KW-0175">Coiled coil</keyword>
<evidence type="ECO:0000313" key="3">
    <source>
        <dbReference type="EMBL" id="ODV95582.1"/>
    </source>
</evidence>
<dbReference type="OrthoDB" id="3993307at2759"/>
<evidence type="ECO:0000256" key="2">
    <source>
        <dbReference type="SAM" id="MobiDB-lite"/>
    </source>
</evidence>
<evidence type="ECO:0000313" key="4">
    <source>
        <dbReference type="Proteomes" id="UP000094236"/>
    </source>
</evidence>
<sequence>MSSAESSLGSGFVSNDKENVIQTADATKFPNKLKTKKSVSILSVNNLSNNQDGSGVKQSIETIKPIRQRVISESTGLVKFSLRATATNSDTAILTTATDENFEPVQDVQIQESPRRKGLPIHIPVDTRSSGEQRKEVHSSPERNIETFVSETTQHIDQIPSLGFDNEMNEKCIKEIPDEDLLFELATKQREVLELRNKLSAAEKELSLLTKKCCLINPSNFHQGLHNNKNGMNSLLSNGLNHTLSEFKKKLQPIDEEMLNDNKPATLEHNFTSPIKTHALKARESILNLSANLANNYNQYNDVFESGVDKRETCDSEIVKDNIDIQKSNNKGPFKKFEINDFKQSNSTIKKQPSILKIRQDLNDISNNLISDGKKFQNEFFSKGKNIFNNIQSNFNNSYKPTNFEEENENLQELAKKIAIASTNDNLVKAIHQTSNRTPVNVKYNDSESDEDTSDFEDYGDEEVLPYDY</sequence>
<dbReference type="Proteomes" id="UP000094236">
    <property type="component" value="Unassembled WGS sequence"/>
</dbReference>
<accession>A0A1E4TUY6</accession>
<protein>
    <submittedName>
        <fullName evidence="3">Uncharacterized protein</fullName>
    </submittedName>
</protein>
<evidence type="ECO:0000256" key="1">
    <source>
        <dbReference type="SAM" id="Coils"/>
    </source>
</evidence>
<name>A0A1E4TUY6_PACTA</name>
<feature type="coiled-coil region" evidence="1">
    <location>
        <begin position="185"/>
        <end position="212"/>
    </location>
</feature>
<feature type="compositionally biased region" description="Acidic residues" evidence="2">
    <location>
        <begin position="447"/>
        <end position="469"/>
    </location>
</feature>
<gene>
    <name evidence="3" type="ORF">PACTADRAFT_3274</name>
</gene>
<organism evidence="3 4">
    <name type="scientific">Pachysolen tannophilus NRRL Y-2460</name>
    <dbReference type="NCBI Taxonomy" id="669874"/>
    <lineage>
        <taxon>Eukaryota</taxon>
        <taxon>Fungi</taxon>
        <taxon>Dikarya</taxon>
        <taxon>Ascomycota</taxon>
        <taxon>Saccharomycotina</taxon>
        <taxon>Pichiomycetes</taxon>
        <taxon>Pachysolenaceae</taxon>
        <taxon>Pachysolen</taxon>
    </lineage>
</organism>
<dbReference type="AlphaFoldDB" id="A0A1E4TUY6"/>
<keyword evidence="4" id="KW-1185">Reference proteome</keyword>